<protein>
    <submittedName>
        <fullName evidence="3">Uncharacterized protein</fullName>
    </submittedName>
</protein>
<keyword evidence="2" id="KW-1133">Transmembrane helix</keyword>
<dbReference type="GO" id="GO:0007166">
    <property type="term" value="P:cell surface receptor signaling pathway"/>
    <property type="evidence" value="ECO:0007669"/>
    <property type="project" value="InterPro"/>
</dbReference>
<feature type="transmembrane region" description="Helical" evidence="2">
    <location>
        <begin position="37"/>
        <end position="55"/>
    </location>
</feature>
<dbReference type="Gramene" id="LPERR07G03330.1">
    <property type="protein sequence ID" value="LPERR07G03330.1"/>
    <property type="gene ID" value="LPERR07G03330"/>
</dbReference>
<evidence type="ECO:0000313" key="3">
    <source>
        <dbReference type="EnsemblPlants" id="LPERR07G03330.1"/>
    </source>
</evidence>
<dbReference type="InterPro" id="IPR036537">
    <property type="entry name" value="Adaptor_Cbl_N_dom_sf"/>
</dbReference>
<reference evidence="3" key="3">
    <citation type="submission" date="2015-04" db="UniProtKB">
        <authorList>
            <consortium name="EnsemblPlants"/>
        </authorList>
    </citation>
    <scope>IDENTIFICATION</scope>
</reference>
<keyword evidence="2" id="KW-0472">Membrane</keyword>
<organism evidence="3 4">
    <name type="scientific">Leersia perrieri</name>
    <dbReference type="NCBI Taxonomy" id="77586"/>
    <lineage>
        <taxon>Eukaryota</taxon>
        <taxon>Viridiplantae</taxon>
        <taxon>Streptophyta</taxon>
        <taxon>Embryophyta</taxon>
        <taxon>Tracheophyta</taxon>
        <taxon>Spermatophyta</taxon>
        <taxon>Magnoliopsida</taxon>
        <taxon>Liliopsida</taxon>
        <taxon>Poales</taxon>
        <taxon>Poaceae</taxon>
        <taxon>BOP clade</taxon>
        <taxon>Oryzoideae</taxon>
        <taxon>Oryzeae</taxon>
        <taxon>Oryzinae</taxon>
        <taxon>Leersia</taxon>
    </lineage>
</organism>
<evidence type="ECO:0000313" key="4">
    <source>
        <dbReference type="Proteomes" id="UP000032180"/>
    </source>
</evidence>
<name>A0A0D9WVQ7_9ORYZ</name>
<proteinExistence type="predicted"/>
<dbReference type="AlphaFoldDB" id="A0A0D9WVQ7"/>
<dbReference type="eggNOG" id="ENOG502R5ZI">
    <property type="taxonomic scope" value="Eukaryota"/>
</dbReference>
<sequence>MASGGRAPNSGSRGFPSSAGAGGAPAGTEYYDKLQTFLQIILAIAVFLAMVRAITRRVAKTRRNRQECRQLAPRVAFLRDLRHLMPPAAPPPAAVSMDIRAVLGRQLELCVEEAESIVRICTTRCWLRRFLRSNYHAGKVDFASKNMEHVYGHILPVISQVDTAQRMLHLLELQIIVQGGQEKSATTTASTPPSPDVSHQARKLIQLVVFFLQESINS</sequence>
<feature type="compositionally biased region" description="Low complexity" evidence="1">
    <location>
        <begin position="10"/>
        <end position="19"/>
    </location>
</feature>
<evidence type="ECO:0000256" key="1">
    <source>
        <dbReference type="SAM" id="MobiDB-lite"/>
    </source>
</evidence>
<reference evidence="3 4" key="1">
    <citation type="submission" date="2012-08" db="EMBL/GenBank/DDBJ databases">
        <title>Oryza genome evolution.</title>
        <authorList>
            <person name="Wing R.A."/>
        </authorList>
    </citation>
    <scope>NUCLEOTIDE SEQUENCE</scope>
</reference>
<dbReference type="InterPro" id="IPR059179">
    <property type="entry name" value="MLKL-like_MCAfunc"/>
</dbReference>
<dbReference type="Gene3D" id="1.20.930.20">
    <property type="entry name" value="Adaptor protein Cbl, N-terminal domain"/>
    <property type="match status" value="1"/>
</dbReference>
<accession>A0A0D9WVQ7</accession>
<dbReference type="CDD" id="cd21037">
    <property type="entry name" value="MLKL_NTD"/>
    <property type="match status" value="1"/>
</dbReference>
<reference evidence="4" key="2">
    <citation type="submission" date="2013-12" db="EMBL/GenBank/DDBJ databases">
        <authorList>
            <person name="Yu Y."/>
            <person name="Lee S."/>
            <person name="de Baynast K."/>
            <person name="Wissotski M."/>
            <person name="Liu L."/>
            <person name="Talag J."/>
            <person name="Goicoechea J."/>
            <person name="Angelova A."/>
            <person name="Jetty R."/>
            <person name="Kudrna D."/>
            <person name="Golser W."/>
            <person name="Rivera L."/>
            <person name="Zhang J."/>
            <person name="Wing R."/>
        </authorList>
    </citation>
    <scope>NUCLEOTIDE SEQUENCE</scope>
</reference>
<dbReference type="EnsemblPlants" id="LPERR07G03330.1">
    <property type="protein sequence ID" value="LPERR07G03330.1"/>
    <property type="gene ID" value="LPERR07G03330"/>
</dbReference>
<keyword evidence="4" id="KW-1185">Reference proteome</keyword>
<dbReference type="Proteomes" id="UP000032180">
    <property type="component" value="Chromosome 7"/>
</dbReference>
<evidence type="ECO:0000256" key="2">
    <source>
        <dbReference type="SAM" id="Phobius"/>
    </source>
</evidence>
<feature type="region of interest" description="Disordered" evidence="1">
    <location>
        <begin position="1"/>
        <end position="20"/>
    </location>
</feature>
<keyword evidence="2" id="KW-0812">Transmembrane</keyword>